<sequence>MNKFTYLMLLPLVLGQDLSVSRNGGRASIRFSSIRDSKSYEFHTTPKTFEDARKICKQHGGDLAIITSQDEEHKLLDLWSNSGPILNPSHGLDKQVFIGVNNLQDVDRWETIKGEPLPYDNWSSWWANGRQPSRPKEQRCGSLLRQGGMDDVECYLKLGFICESS</sequence>
<name>B7S846_9HYME</name>
<dbReference type="Gene3D" id="3.10.100.10">
    <property type="entry name" value="Mannose-Binding Protein A, subunit A"/>
    <property type="match status" value="1"/>
</dbReference>
<reference evidence="3" key="1">
    <citation type="submission" date="2007-06" db="EMBL/GenBank/DDBJ databases">
        <title>Bracovirus Evolution: Comparative Genomics of Multiple Viral and Proviral Genomes.</title>
        <authorList>
            <person name="Desjardins C.A."/>
            <person name="Gundersen-Rindal D.E."/>
            <person name="Hostetler J.B."/>
            <person name="Tallon L.J."/>
            <person name="Utterback T.R."/>
            <person name="Fuester R.W."/>
            <person name="Schatz M.C."/>
            <person name="Pedroni M.J."/>
            <person name="Fadrosh D.W."/>
            <person name="Haas B.J."/>
            <person name="Toms B.S."/>
            <person name="Chen D."/>
            <person name="Nene V."/>
        </authorList>
    </citation>
    <scope>NUCLEOTIDE SEQUENCE</scope>
</reference>
<dbReference type="InterPro" id="IPR050111">
    <property type="entry name" value="C-type_lectin/snaclec_domain"/>
</dbReference>
<gene>
    <name evidence="3" type="ORF">GFP_L7_0130</name>
</gene>
<feature type="signal peptide" evidence="1">
    <location>
        <begin position="1"/>
        <end position="15"/>
    </location>
</feature>
<evidence type="ECO:0000256" key="1">
    <source>
        <dbReference type="SAM" id="SignalP"/>
    </source>
</evidence>
<keyword evidence="1" id="KW-0732">Signal</keyword>
<protein>
    <submittedName>
        <fullName evidence="3">Lectin C type domain-containing protein</fullName>
    </submittedName>
</protein>
<dbReference type="AlphaFoldDB" id="B7S846"/>
<dbReference type="PANTHER" id="PTHR22803">
    <property type="entry name" value="MANNOSE, PHOSPHOLIPASE, LECTIN RECEPTOR RELATED"/>
    <property type="match status" value="1"/>
</dbReference>
<accession>B7S846</accession>
<proteinExistence type="predicted"/>
<dbReference type="PROSITE" id="PS50041">
    <property type="entry name" value="C_TYPE_LECTIN_2"/>
    <property type="match status" value="1"/>
</dbReference>
<feature type="chain" id="PRO_5012542300" evidence="1">
    <location>
        <begin position="16"/>
        <end position="165"/>
    </location>
</feature>
<dbReference type="InterPro" id="IPR001304">
    <property type="entry name" value="C-type_lectin-like"/>
</dbReference>
<evidence type="ECO:0000313" key="3">
    <source>
        <dbReference type="EMBL" id="ACE75071.1"/>
    </source>
</evidence>
<evidence type="ECO:0000259" key="2">
    <source>
        <dbReference type="PROSITE" id="PS50041"/>
    </source>
</evidence>
<dbReference type="InterPro" id="IPR016187">
    <property type="entry name" value="CTDL_fold"/>
</dbReference>
<feature type="domain" description="C-type lectin" evidence="2">
    <location>
        <begin position="35"/>
        <end position="163"/>
    </location>
</feature>
<dbReference type="CDD" id="cd00037">
    <property type="entry name" value="CLECT"/>
    <property type="match status" value="1"/>
</dbReference>
<dbReference type="InterPro" id="IPR016186">
    <property type="entry name" value="C-type_lectin-like/link_sf"/>
</dbReference>
<dbReference type="EMBL" id="EF710644">
    <property type="protein sequence ID" value="ACE75071.1"/>
    <property type="molecule type" value="Genomic_DNA"/>
</dbReference>
<organism evidence="3">
    <name type="scientific">Glyptapanteles flavicoxis</name>
    <dbReference type="NCBI Taxonomy" id="463051"/>
    <lineage>
        <taxon>Eukaryota</taxon>
        <taxon>Metazoa</taxon>
        <taxon>Ecdysozoa</taxon>
        <taxon>Arthropoda</taxon>
        <taxon>Hexapoda</taxon>
        <taxon>Insecta</taxon>
        <taxon>Pterygota</taxon>
        <taxon>Neoptera</taxon>
        <taxon>Endopterygota</taxon>
        <taxon>Hymenoptera</taxon>
        <taxon>Apocrita</taxon>
        <taxon>Ichneumonoidea</taxon>
        <taxon>Braconidae</taxon>
        <taxon>Microgastrinae</taxon>
        <taxon>Glyptapanteles</taxon>
    </lineage>
</organism>
<dbReference type="SMART" id="SM00034">
    <property type="entry name" value="CLECT"/>
    <property type="match status" value="1"/>
</dbReference>
<dbReference type="Pfam" id="PF00059">
    <property type="entry name" value="Lectin_C"/>
    <property type="match status" value="1"/>
</dbReference>
<dbReference type="SUPFAM" id="SSF56436">
    <property type="entry name" value="C-type lectin-like"/>
    <property type="match status" value="1"/>
</dbReference>